<evidence type="ECO:0000259" key="1">
    <source>
        <dbReference type="Pfam" id="PF01636"/>
    </source>
</evidence>
<dbReference type="OrthoDB" id="4177236at2759"/>
<dbReference type="SUPFAM" id="SSF56112">
    <property type="entry name" value="Protein kinase-like (PK-like)"/>
    <property type="match status" value="1"/>
</dbReference>
<dbReference type="GeneID" id="54292768"/>
<dbReference type="AlphaFoldDB" id="A0A6A6AWY7"/>
<dbReference type="Pfam" id="PF01636">
    <property type="entry name" value="APH"/>
    <property type="match status" value="1"/>
</dbReference>
<dbReference type="InterPro" id="IPR051678">
    <property type="entry name" value="AGP_Transferase"/>
</dbReference>
<dbReference type="Proteomes" id="UP000799438">
    <property type="component" value="Unassembled WGS sequence"/>
</dbReference>
<proteinExistence type="predicted"/>
<gene>
    <name evidence="2" type="ORF">K452DRAFT_129414</name>
</gene>
<dbReference type="PANTHER" id="PTHR21310:SF48">
    <property type="entry name" value="AMINOGLYCOSIDE PHOSPHOTRANSFERASE DOMAIN-CONTAINING PROTEIN"/>
    <property type="match status" value="1"/>
</dbReference>
<protein>
    <recommendedName>
        <fullName evidence="1">Aminoglycoside phosphotransferase domain-containing protein</fullName>
    </recommendedName>
</protein>
<dbReference type="EMBL" id="ML995519">
    <property type="protein sequence ID" value="KAF2136502.1"/>
    <property type="molecule type" value="Genomic_DNA"/>
</dbReference>
<organism evidence="2 3">
    <name type="scientific">Aplosporella prunicola CBS 121167</name>
    <dbReference type="NCBI Taxonomy" id="1176127"/>
    <lineage>
        <taxon>Eukaryota</taxon>
        <taxon>Fungi</taxon>
        <taxon>Dikarya</taxon>
        <taxon>Ascomycota</taxon>
        <taxon>Pezizomycotina</taxon>
        <taxon>Dothideomycetes</taxon>
        <taxon>Dothideomycetes incertae sedis</taxon>
        <taxon>Botryosphaeriales</taxon>
        <taxon>Aplosporellaceae</taxon>
        <taxon>Aplosporella</taxon>
    </lineage>
</organism>
<name>A0A6A6AWY7_9PEZI</name>
<accession>A0A6A6AWY7</accession>
<dbReference type="InterPro" id="IPR002575">
    <property type="entry name" value="Aminoglycoside_PTrfase"/>
</dbReference>
<dbReference type="InterPro" id="IPR011009">
    <property type="entry name" value="Kinase-like_dom_sf"/>
</dbReference>
<dbReference type="PANTHER" id="PTHR21310">
    <property type="entry name" value="AMINOGLYCOSIDE PHOSPHOTRANSFERASE-RELATED-RELATED"/>
    <property type="match status" value="1"/>
</dbReference>
<dbReference type="Gene3D" id="3.90.1200.10">
    <property type="match status" value="1"/>
</dbReference>
<evidence type="ECO:0000313" key="3">
    <source>
        <dbReference type="Proteomes" id="UP000799438"/>
    </source>
</evidence>
<sequence>MLDRAIPIPTVDEIRASTHILSAPDASATVVKLRDGLAAKFGRGVTLLEAESMAYVGAHSDNNSVPVPRVYAAFTERETGTSFIVMDFVPGRPLGAVWAGLTGAEKLDVGSQVRAAVEGLRRMEAPGFLGAVGRRALPDGVFVTGGKEAAVAGPFETEEEFNEAILRRLAETEPAAHLALLRTLISRTLNGHRTVFTHGDLRAKNILVHRTGVKPDGSGSGSGVIEIKIVDWEMAGWYPEYWEFCSSTVAGRFFPDWLELAQRVLDVYPEEYLMMQMIRSILFY</sequence>
<evidence type="ECO:0000313" key="2">
    <source>
        <dbReference type="EMBL" id="KAF2136502.1"/>
    </source>
</evidence>
<reference evidence="2" key="1">
    <citation type="journal article" date="2020" name="Stud. Mycol.">
        <title>101 Dothideomycetes genomes: a test case for predicting lifestyles and emergence of pathogens.</title>
        <authorList>
            <person name="Haridas S."/>
            <person name="Albert R."/>
            <person name="Binder M."/>
            <person name="Bloem J."/>
            <person name="Labutti K."/>
            <person name="Salamov A."/>
            <person name="Andreopoulos B."/>
            <person name="Baker S."/>
            <person name="Barry K."/>
            <person name="Bills G."/>
            <person name="Bluhm B."/>
            <person name="Cannon C."/>
            <person name="Castanera R."/>
            <person name="Culley D."/>
            <person name="Daum C."/>
            <person name="Ezra D."/>
            <person name="Gonzalez J."/>
            <person name="Henrissat B."/>
            <person name="Kuo A."/>
            <person name="Liang C."/>
            <person name="Lipzen A."/>
            <person name="Lutzoni F."/>
            <person name="Magnuson J."/>
            <person name="Mondo S."/>
            <person name="Nolan M."/>
            <person name="Ohm R."/>
            <person name="Pangilinan J."/>
            <person name="Park H.-J."/>
            <person name="Ramirez L."/>
            <person name="Alfaro M."/>
            <person name="Sun H."/>
            <person name="Tritt A."/>
            <person name="Yoshinaga Y."/>
            <person name="Zwiers L.-H."/>
            <person name="Turgeon B."/>
            <person name="Goodwin S."/>
            <person name="Spatafora J."/>
            <person name="Crous P."/>
            <person name="Grigoriev I."/>
        </authorList>
    </citation>
    <scope>NUCLEOTIDE SEQUENCE</scope>
    <source>
        <strain evidence="2">CBS 121167</strain>
    </source>
</reference>
<dbReference type="RefSeq" id="XP_033392220.1">
    <property type="nucleotide sequence ID" value="XM_033535274.1"/>
</dbReference>
<feature type="domain" description="Aminoglycoside phosphotransferase" evidence="1">
    <location>
        <begin position="27"/>
        <end position="264"/>
    </location>
</feature>
<keyword evidence="3" id="KW-1185">Reference proteome</keyword>